<keyword evidence="3" id="KW-1185">Reference proteome</keyword>
<dbReference type="EMBL" id="JAWWNJ010000009">
    <property type="protein sequence ID" value="KAK7048887.1"/>
    <property type="molecule type" value="Genomic_DNA"/>
</dbReference>
<evidence type="ECO:0000313" key="3">
    <source>
        <dbReference type="Proteomes" id="UP001362999"/>
    </source>
</evidence>
<gene>
    <name evidence="2" type="ORF">R3P38DRAFT_2764796</name>
</gene>
<feature type="region of interest" description="Disordered" evidence="1">
    <location>
        <begin position="328"/>
        <end position="369"/>
    </location>
</feature>
<proteinExistence type="predicted"/>
<dbReference type="Proteomes" id="UP001362999">
    <property type="component" value="Unassembled WGS sequence"/>
</dbReference>
<dbReference type="AlphaFoldDB" id="A0AAW0DC47"/>
<sequence length="369" mass="39773">MSSLPFFVVGNVDGAGDAPTTRFLLLSLTHLANAAQAIKENIIFIATFEPNLGRFPLPRGLTGARKRRITLNVGVHSVYLSVLAACSRWNFHEPSAMLLRRAPNMSSLRSLLVLASAGISPVPIRAAVANEYPLNDGLRNPAPIQAAGQNPPTYPAIAVPGVAAPLRNQLQPNMAAPSHPIQPMQPAPIYTTSYAPSISANQPYVYASAPTAIPQHAHTQPQIHYVQGEQRQYVSQGAQTSMPHAGYSSIPQAQYAGQYGSMPPQYASAASQPRVIVQGSQNGYTQGQYVISDGRQAVMPHGGLGGYAAMPQAQPQPKDINIREATRSGCAGQRKHHHRIGRHHHHSKPKPPKSIDFAYPRPVQTPKNH</sequence>
<organism evidence="2 3">
    <name type="scientific">Favolaschia claudopus</name>
    <dbReference type="NCBI Taxonomy" id="2862362"/>
    <lineage>
        <taxon>Eukaryota</taxon>
        <taxon>Fungi</taxon>
        <taxon>Dikarya</taxon>
        <taxon>Basidiomycota</taxon>
        <taxon>Agaricomycotina</taxon>
        <taxon>Agaricomycetes</taxon>
        <taxon>Agaricomycetidae</taxon>
        <taxon>Agaricales</taxon>
        <taxon>Marasmiineae</taxon>
        <taxon>Mycenaceae</taxon>
        <taxon>Favolaschia</taxon>
    </lineage>
</organism>
<evidence type="ECO:0000256" key="1">
    <source>
        <dbReference type="SAM" id="MobiDB-lite"/>
    </source>
</evidence>
<comment type="caution">
    <text evidence="2">The sequence shown here is derived from an EMBL/GenBank/DDBJ whole genome shotgun (WGS) entry which is preliminary data.</text>
</comment>
<reference evidence="2 3" key="1">
    <citation type="journal article" date="2024" name="J Genomics">
        <title>Draft genome sequencing and assembly of Favolaschia claudopus CIRM-BRFM 2984 isolated from oak limbs.</title>
        <authorList>
            <person name="Navarro D."/>
            <person name="Drula E."/>
            <person name="Chaduli D."/>
            <person name="Cazenave R."/>
            <person name="Ahrendt S."/>
            <person name="Wang J."/>
            <person name="Lipzen A."/>
            <person name="Daum C."/>
            <person name="Barry K."/>
            <person name="Grigoriev I.V."/>
            <person name="Favel A."/>
            <person name="Rosso M.N."/>
            <person name="Martin F."/>
        </authorList>
    </citation>
    <scope>NUCLEOTIDE SEQUENCE [LARGE SCALE GENOMIC DNA]</scope>
    <source>
        <strain evidence="2 3">CIRM-BRFM 2984</strain>
    </source>
</reference>
<protein>
    <submittedName>
        <fullName evidence="2">Uncharacterized protein</fullName>
    </submittedName>
</protein>
<feature type="compositionally biased region" description="Basic residues" evidence="1">
    <location>
        <begin position="333"/>
        <end position="351"/>
    </location>
</feature>
<evidence type="ECO:0000313" key="2">
    <source>
        <dbReference type="EMBL" id="KAK7048887.1"/>
    </source>
</evidence>
<accession>A0AAW0DC47</accession>
<name>A0AAW0DC47_9AGAR</name>